<name>A0ABQ9YKW6_9EUKA</name>
<evidence type="ECO:0000256" key="3">
    <source>
        <dbReference type="ARBA" id="ARBA00022741"/>
    </source>
</evidence>
<dbReference type="EMBL" id="JARBJD010000002">
    <property type="protein sequence ID" value="KAK2964398.1"/>
    <property type="molecule type" value="Genomic_DNA"/>
</dbReference>
<evidence type="ECO:0000256" key="6">
    <source>
        <dbReference type="SAM" id="MobiDB-lite"/>
    </source>
</evidence>
<protein>
    <submittedName>
        <fullName evidence="8">GTP-binding protein 4</fullName>
    </submittedName>
</protein>
<dbReference type="PROSITE" id="PS51710">
    <property type="entry name" value="G_OBG"/>
    <property type="match status" value="1"/>
</dbReference>
<evidence type="ECO:0000313" key="8">
    <source>
        <dbReference type="EMBL" id="KAK2964398.1"/>
    </source>
</evidence>
<dbReference type="Pfam" id="PF08155">
    <property type="entry name" value="NOGCT"/>
    <property type="match status" value="1"/>
</dbReference>
<feature type="domain" description="OBG-type G" evidence="7">
    <location>
        <begin position="168"/>
        <end position="377"/>
    </location>
</feature>
<dbReference type="SUPFAM" id="SSF52540">
    <property type="entry name" value="P-loop containing nucleoside triphosphate hydrolases"/>
    <property type="match status" value="1"/>
</dbReference>
<dbReference type="InterPro" id="IPR041623">
    <property type="entry name" value="NOG1_N"/>
</dbReference>
<feature type="compositionally biased region" description="Polar residues" evidence="6">
    <location>
        <begin position="608"/>
        <end position="626"/>
    </location>
</feature>
<gene>
    <name evidence="8" type="ORF">BLNAU_314</name>
</gene>
<dbReference type="PANTHER" id="PTHR45759">
    <property type="entry name" value="NUCLEOLAR GTP-BINDING PROTEIN 1"/>
    <property type="match status" value="1"/>
</dbReference>
<keyword evidence="2" id="KW-0690">Ribosome biogenesis</keyword>
<sequence>MSYNFTRIPPVPSAEELVNIALSYTQRKTPTEIHTSFKISRIRSFYMRKVKTTQQVLHKKLTEILERFPRLDDIHPFFADLMNVLYDKDHYKLALGQLNMARSLIGNLARDYTKMLKYGDSLYRCKQLKRAALGRMCTVIKKIKHSFDYLENVRQHLSRIPSINPTTRTLIICGYPNAGKSSFVNKITRANVEVEPYAFTTKSLLIGHTDYKYVPWQVMDTPGILDHPLEERNTIEMQSITALAHLSASILYFIDLSMHSGFTLEEQALLFKHIKPLFGGKPLIIVFSKSDICRFSDLDHDAQVTVSSMIGVSPADILSGGNRHFWAQQENASEINETLLWSSGPSINGSSVDIVELSTLTENGINICKQISCERLLALRETLKSITRAEDDLTSRARIATPSTKTTDRAPIIPQSVLDARERKASGMDVDVPTRELERDLALRLQGDYRPTIREHYIVENEDQRWDIIPEFLDGKNIADFVDPDIDAKLAALEEEEAILVEEENRMRENGELDDFDIPHDHHIQRPQSEISTKGERLKLRANMVKEKAKAREQKWEERKKERYGDQQEGDEAMQRGRSRTRDIDSDDDSSSDGEIRKKKHKVRQGSVARSFSATRPIPQRSQSKNRAAPRDAWSLKLVNDAVETDKGRREEGFKSSEDKKRARKMMKKVQKEHFRGGKMGEGDTHVDNRRPKHLFTGKMSLGTRDRR</sequence>
<reference evidence="8 9" key="1">
    <citation type="journal article" date="2022" name="bioRxiv">
        <title>Genomics of Preaxostyla Flagellates Illuminates Evolutionary Transitions and the Path Towards Mitochondrial Loss.</title>
        <authorList>
            <person name="Novak L.V.F."/>
            <person name="Treitli S.C."/>
            <person name="Pyrih J."/>
            <person name="Halakuc P."/>
            <person name="Pipaliya S.V."/>
            <person name="Vacek V."/>
            <person name="Brzon O."/>
            <person name="Soukal P."/>
            <person name="Eme L."/>
            <person name="Dacks J.B."/>
            <person name="Karnkowska A."/>
            <person name="Elias M."/>
            <person name="Hampl V."/>
        </authorList>
    </citation>
    <scope>NUCLEOTIDE SEQUENCE [LARGE SCALE GENOMIC DNA]</scope>
    <source>
        <strain evidence="8">NAU3</strain>
        <tissue evidence="8">Gut</tissue>
    </source>
</reference>
<dbReference type="Pfam" id="PF17835">
    <property type="entry name" value="NOG1_N"/>
    <property type="match status" value="1"/>
</dbReference>
<feature type="compositionally biased region" description="Basic and acidic residues" evidence="6">
    <location>
        <begin position="512"/>
        <end position="524"/>
    </location>
</feature>
<evidence type="ECO:0000313" key="9">
    <source>
        <dbReference type="Proteomes" id="UP001281761"/>
    </source>
</evidence>
<feature type="region of interest" description="Disordered" evidence="6">
    <location>
        <begin position="512"/>
        <end position="538"/>
    </location>
</feature>
<dbReference type="PRINTS" id="PR00326">
    <property type="entry name" value="GTP1OBG"/>
</dbReference>
<dbReference type="InterPro" id="IPR010674">
    <property type="entry name" value="NOG1_Rossman_fold_dom"/>
</dbReference>
<dbReference type="InterPro" id="IPR030389">
    <property type="entry name" value="G_FEOB_dom"/>
</dbReference>
<evidence type="ECO:0000256" key="1">
    <source>
        <dbReference type="ARBA" id="ARBA00004604"/>
    </source>
</evidence>
<feature type="compositionally biased region" description="Basic and acidic residues" evidence="6">
    <location>
        <begin position="550"/>
        <end position="566"/>
    </location>
</feature>
<keyword evidence="3" id="KW-0547">Nucleotide-binding</keyword>
<feature type="region of interest" description="Disordered" evidence="6">
    <location>
        <begin position="550"/>
        <end position="708"/>
    </location>
</feature>
<accession>A0ABQ9YKW6</accession>
<feature type="compositionally biased region" description="Basic and acidic residues" evidence="6">
    <location>
        <begin position="670"/>
        <end position="690"/>
    </location>
</feature>
<dbReference type="Pfam" id="PF06858">
    <property type="entry name" value="NOG1"/>
    <property type="match status" value="1"/>
</dbReference>
<proteinExistence type="predicted"/>
<evidence type="ECO:0000256" key="4">
    <source>
        <dbReference type="ARBA" id="ARBA00023134"/>
    </source>
</evidence>
<dbReference type="PIRSF" id="PIRSF038919">
    <property type="entry name" value="NOG1"/>
    <property type="match status" value="1"/>
</dbReference>
<organism evidence="8 9">
    <name type="scientific">Blattamonas nauphoetae</name>
    <dbReference type="NCBI Taxonomy" id="2049346"/>
    <lineage>
        <taxon>Eukaryota</taxon>
        <taxon>Metamonada</taxon>
        <taxon>Preaxostyla</taxon>
        <taxon>Oxymonadida</taxon>
        <taxon>Blattamonas</taxon>
    </lineage>
</organism>
<dbReference type="InterPro" id="IPR006073">
    <property type="entry name" value="GTP-bd"/>
</dbReference>
<comment type="caution">
    <text evidence="8">The sequence shown here is derived from an EMBL/GenBank/DDBJ whole genome shotgun (WGS) entry which is preliminary data.</text>
</comment>
<dbReference type="InterPro" id="IPR031167">
    <property type="entry name" value="G_OBG"/>
</dbReference>
<dbReference type="InterPro" id="IPR024926">
    <property type="entry name" value="NOG1"/>
</dbReference>
<dbReference type="Pfam" id="PF02421">
    <property type="entry name" value="FeoB_N"/>
    <property type="match status" value="1"/>
</dbReference>
<dbReference type="InterPro" id="IPR027417">
    <property type="entry name" value="P-loop_NTPase"/>
</dbReference>
<keyword evidence="5" id="KW-0539">Nucleus</keyword>
<evidence type="ECO:0000259" key="7">
    <source>
        <dbReference type="PROSITE" id="PS51710"/>
    </source>
</evidence>
<keyword evidence="9" id="KW-1185">Reference proteome</keyword>
<dbReference type="Gene3D" id="1.20.120.1190">
    <property type="match status" value="1"/>
</dbReference>
<evidence type="ECO:0000256" key="2">
    <source>
        <dbReference type="ARBA" id="ARBA00022517"/>
    </source>
</evidence>
<keyword evidence="4" id="KW-0342">GTP-binding</keyword>
<feature type="compositionally biased region" description="Basic and acidic residues" evidence="6">
    <location>
        <begin position="644"/>
        <end position="661"/>
    </location>
</feature>
<comment type="subcellular location">
    <subcellularLocation>
        <location evidence="1">Nucleus</location>
        <location evidence="1">Nucleolus</location>
    </subcellularLocation>
</comment>
<dbReference type="Proteomes" id="UP001281761">
    <property type="component" value="Unassembled WGS sequence"/>
</dbReference>
<dbReference type="Gene3D" id="3.40.50.300">
    <property type="entry name" value="P-loop containing nucleotide triphosphate hydrolases"/>
    <property type="match status" value="1"/>
</dbReference>
<dbReference type="InterPro" id="IPR012973">
    <property type="entry name" value="NOG_C"/>
</dbReference>
<evidence type="ECO:0000256" key="5">
    <source>
        <dbReference type="ARBA" id="ARBA00023242"/>
    </source>
</evidence>
<dbReference type="CDD" id="cd01897">
    <property type="entry name" value="NOG"/>
    <property type="match status" value="1"/>
</dbReference>